<organism evidence="1 2">
    <name type="scientific">Emticicia aquatica</name>
    <dbReference type="NCBI Taxonomy" id="1681835"/>
    <lineage>
        <taxon>Bacteria</taxon>
        <taxon>Pseudomonadati</taxon>
        <taxon>Bacteroidota</taxon>
        <taxon>Cytophagia</taxon>
        <taxon>Cytophagales</taxon>
        <taxon>Leadbetterellaceae</taxon>
        <taxon>Emticicia</taxon>
    </lineage>
</organism>
<gene>
    <name evidence="1" type="ORF">EMA8858_04150</name>
</gene>
<dbReference type="RefSeq" id="WP_238808823.1">
    <property type="nucleotide sequence ID" value="NZ_CAKLPY010000010.1"/>
</dbReference>
<reference evidence="1" key="1">
    <citation type="submission" date="2021-12" db="EMBL/GenBank/DDBJ databases">
        <authorList>
            <person name="Rodrigo-Torres L."/>
            <person name="Arahal R. D."/>
            <person name="Lucena T."/>
        </authorList>
    </citation>
    <scope>NUCLEOTIDE SEQUENCE</scope>
    <source>
        <strain evidence="1">CECT 8858</strain>
    </source>
</reference>
<comment type="caution">
    <text evidence="1">The sequence shown here is derived from an EMBL/GenBank/DDBJ whole genome shotgun (WGS) entry which is preliminary data.</text>
</comment>
<evidence type="ECO:0000313" key="2">
    <source>
        <dbReference type="Proteomes" id="UP000837932"/>
    </source>
</evidence>
<name>A0ABN8F3Q2_9BACT</name>
<protein>
    <submittedName>
        <fullName evidence="1">Uncharacterized protein</fullName>
    </submittedName>
</protein>
<dbReference type="Proteomes" id="UP000837932">
    <property type="component" value="Unassembled WGS sequence"/>
</dbReference>
<accession>A0ABN8F3Q2</accession>
<evidence type="ECO:0000313" key="1">
    <source>
        <dbReference type="EMBL" id="CAH0998015.1"/>
    </source>
</evidence>
<keyword evidence="2" id="KW-1185">Reference proteome</keyword>
<proteinExistence type="predicted"/>
<sequence>MVTIFDSIKKGDERIIQYFKDMETKWLGIYEGFDWDSSSAIETLAEKISAQQMSFEFIAQLNRSLGQELMVITAYSSLYHINYGFDDNKTNAIIIKKAFEASFCSSEIKWYNKKAAYIYNISDEAEG</sequence>
<dbReference type="EMBL" id="CAKLPY010000010">
    <property type="protein sequence ID" value="CAH0998015.1"/>
    <property type="molecule type" value="Genomic_DNA"/>
</dbReference>